<evidence type="ECO:0000256" key="1">
    <source>
        <dbReference type="SAM" id="SignalP"/>
    </source>
</evidence>
<feature type="chain" id="PRO_5046900174" description="TonB-dependent receptor plug domain-containing protein" evidence="1">
    <location>
        <begin position="23"/>
        <end position="791"/>
    </location>
</feature>
<evidence type="ECO:0000313" key="2">
    <source>
        <dbReference type="EMBL" id="MCO5725107.1"/>
    </source>
</evidence>
<keyword evidence="3" id="KW-1185">Reference proteome</keyword>
<dbReference type="Proteomes" id="UP001206312">
    <property type="component" value="Unassembled WGS sequence"/>
</dbReference>
<evidence type="ECO:0000313" key="3">
    <source>
        <dbReference type="Proteomes" id="UP001206312"/>
    </source>
</evidence>
<proteinExistence type="predicted"/>
<name>A0ABT1AZM6_9FLAO</name>
<organism evidence="2 3">
    <name type="scientific">Robiginitalea marina</name>
    <dbReference type="NCBI Taxonomy" id="2954105"/>
    <lineage>
        <taxon>Bacteria</taxon>
        <taxon>Pseudomonadati</taxon>
        <taxon>Bacteroidota</taxon>
        <taxon>Flavobacteriia</taxon>
        <taxon>Flavobacteriales</taxon>
        <taxon>Flavobacteriaceae</taxon>
        <taxon>Robiginitalea</taxon>
    </lineage>
</organism>
<dbReference type="EMBL" id="JAMXIB010000006">
    <property type="protein sequence ID" value="MCO5725107.1"/>
    <property type="molecule type" value="Genomic_DNA"/>
</dbReference>
<reference evidence="2 3" key="1">
    <citation type="submission" date="2022-06" db="EMBL/GenBank/DDBJ databases">
        <authorList>
            <person name="Xuan X."/>
        </authorList>
    </citation>
    <scope>NUCLEOTIDE SEQUENCE [LARGE SCALE GENOMIC DNA]</scope>
    <source>
        <strain evidence="2 3">2V75</strain>
    </source>
</reference>
<accession>A0ABT1AZM6</accession>
<evidence type="ECO:0008006" key="4">
    <source>
        <dbReference type="Google" id="ProtNLM"/>
    </source>
</evidence>
<gene>
    <name evidence="2" type="ORF">NG653_09595</name>
</gene>
<dbReference type="SUPFAM" id="SSF56935">
    <property type="entry name" value="Porins"/>
    <property type="match status" value="1"/>
</dbReference>
<keyword evidence="1" id="KW-0732">Signal</keyword>
<feature type="signal peptide" evidence="1">
    <location>
        <begin position="1"/>
        <end position="22"/>
    </location>
</feature>
<comment type="caution">
    <text evidence="2">The sequence shown here is derived from an EMBL/GenBank/DDBJ whole genome shotgun (WGS) entry which is preliminary data.</text>
</comment>
<dbReference type="Gene3D" id="2.60.40.1930">
    <property type="match status" value="1"/>
</dbReference>
<sequence>MTLIKACLLQLVLLSFIPQGHAQQLDVLDRILDDFTLYSELPREVAFVHLNKSVFIKGENLGFKAYVLDKGAKKPSLETRNLYCVLADSNDRMIKSQMVRITGGVGQGVFELDSLFHTGKYTFKAYTNWMRNFSEANYFQQSIDLLDPETHPTLPVTPQPADLEVQILPEGGHAVAGLPAVYGIIIKDTGGFGVPGVEGHITDGSGIEITRFKVNPFGIGRIGLTPDKGTLYFAHFRYGNREHRIPFPPAQPEGVGLRLTEVNDKVAIELNARFRDPSWAETPFFLTIHNGDNLKGIPVSFRDGLEQLKVFPKEDLYPGMNVFTLFDPTGKPLLERLFFNPLGLAFHENVVAYPSPAGDSLDIRLGIPGLQPGTFNSLSVSILPAGSQSNRSHHNLGSYTLLQPYVRGPIQNAGYYFQEGSAVKRRELDDLLLTQGWSSYDWNTVFNHPPRYRFDFEKGVSYTVGFNARSSDAFYIFPTFNNPSQLLELEPGQEEFTVENFYPLEGEKLALTEIRGNLKSSPAGAYVHFKPAGVPRMDSHKATLLPNRLGPRFAAIEVPPVSFENLKRLQMLDEVVVSEVRRIQRLEQLRDRSPGRVDIFAKDDPRRMMFLDAYLSGRGYRVIEGLGTLDILAGNPNSPSNPRPIVYLDGVLLTDFDLLWRFRLDIVDYIEINPTGIGSGIYGGGGVIRIVTNPAMARDPLATKAFQSYAIPLVFGQKKQFYTPVYSSYSSDFFRAFGTLGWVPDLQADPTGAIAFKAKPHGVEALELYVEGIINGNEFVSSRVLLETKAP</sequence>
<protein>
    <recommendedName>
        <fullName evidence="4">TonB-dependent receptor plug domain-containing protein</fullName>
    </recommendedName>
</protein>
<dbReference type="RefSeq" id="WP_252741479.1">
    <property type="nucleotide sequence ID" value="NZ_JAMXIB010000006.1"/>
</dbReference>